<dbReference type="PANTHER" id="PTHR43643">
    <property type="entry name" value="HISTIDINOL-PHOSPHATE AMINOTRANSFERASE 2"/>
    <property type="match status" value="1"/>
</dbReference>
<dbReference type="HAMAP" id="MF_01513">
    <property type="entry name" value="Phe_aminotrans_2"/>
    <property type="match status" value="1"/>
</dbReference>
<dbReference type="NCBIfam" id="NF002878">
    <property type="entry name" value="PRK03321.1"/>
    <property type="match status" value="1"/>
</dbReference>
<sequence>MTARLRPILDGLPVYVPGKTVPGAIKLASNETVLGPLPSVRAAIETAAASINRYPDNGCLELKATLAKHVGFGPEHIAVGCGSVSLCQQLVQITASVGDEVIFGWRSFELYPPQTQVAGATAVPVPLANHTFDLEAMRAAITDRTRLIFVCNPNNPTSTVVPPDALAEFVEAVPAHVLVAIDEAYVEYVRDGMAPDSLELVRSHDNVVVMRTFSKAYGLAGLRVGYAIGHPDVIVALDKVYVPFTVSSIAQAAAIASLNAADELLARTDAVVAERVRVVAALREAGFDLPPPQANFVWLPLGARTRDFVEQAAAARIVIRPMSTDGVRVTIGAPEENDALLRFARSWITAEGQHRGGADHVKRIDGHAVTGGTGVPDGACPVIRPGCGR</sequence>
<comment type="subunit">
    <text evidence="2 6">Homodimer.</text>
</comment>
<dbReference type="EMBL" id="UPHP01000143">
    <property type="protein sequence ID" value="VBA44012.1"/>
    <property type="molecule type" value="Genomic_DNA"/>
</dbReference>
<name>A0A498QHK4_9MYCO</name>
<comment type="catalytic activity">
    <reaction evidence="6">
        <text>an aromatic L-alpha-amino acid + 2-oxoglutarate = an aromatic oxo-acid + L-glutamate</text>
        <dbReference type="Rhea" id="RHEA:17533"/>
        <dbReference type="ChEBI" id="CHEBI:16810"/>
        <dbReference type="ChEBI" id="CHEBI:29985"/>
        <dbReference type="ChEBI" id="CHEBI:73309"/>
        <dbReference type="ChEBI" id="CHEBI:84824"/>
        <dbReference type="EC" id="2.6.1.57"/>
    </reaction>
</comment>
<dbReference type="AlphaFoldDB" id="A0A498QHK4"/>
<protein>
    <recommendedName>
        <fullName evidence="6">Aromatic amino acid aminotransferase</fullName>
        <shortName evidence="6">ArAT</shortName>
        <ecNumber evidence="6">2.6.1.57</ecNumber>
    </recommendedName>
</protein>
<dbReference type="GO" id="GO:0000105">
    <property type="term" value="P:L-histidine biosynthetic process"/>
    <property type="evidence" value="ECO:0007669"/>
    <property type="project" value="InterPro"/>
</dbReference>
<feature type="modified residue" description="N6-(pyridoxal phosphate)lysine" evidence="6">
    <location>
        <position position="215"/>
    </location>
</feature>
<evidence type="ECO:0000256" key="3">
    <source>
        <dbReference type="ARBA" id="ARBA00022576"/>
    </source>
</evidence>
<dbReference type="CDD" id="cd00609">
    <property type="entry name" value="AAT_like"/>
    <property type="match status" value="1"/>
</dbReference>
<evidence type="ECO:0000313" key="8">
    <source>
        <dbReference type="EMBL" id="VBA44012.1"/>
    </source>
</evidence>
<evidence type="ECO:0000256" key="5">
    <source>
        <dbReference type="ARBA" id="ARBA00022898"/>
    </source>
</evidence>
<keyword evidence="9" id="KW-1185">Reference proteome</keyword>
<dbReference type="HAMAP" id="MF_01023">
    <property type="entry name" value="HisC_aminotrans_2"/>
    <property type="match status" value="1"/>
</dbReference>
<dbReference type="InterPro" id="IPR024892">
    <property type="entry name" value="ArAT"/>
</dbReference>
<gene>
    <name evidence="8" type="primary">pat_1</name>
    <name evidence="6" type="synonym">pat</name>
    <name evidence="8" type="ORF">LAUMK136_05403</name>
</gene>
<dbReference type="PANTHER" id="PTHR43643:SF3">
    <property type="entry name" value="HISTIDINOL-PHOSPHATE AMINOTRANSFERASE"/>
    <property type="match status" value="1"/>
</dbReference>
<dbReference type="NCBIfam" id="TIGR01141">
    <property type="entry name" value="hisC"/>
    <property type="match status" value="1"/>
</dbReference>
<comment type="function">
    <text evidence="6">Aminotransferase that catalyzes the conversion of aromatic amino acids and 2-oxoglutarate into corresponding aromatic oxo acids and L-glutamate.</text>
</comment>
<dbReference type="InterPro" id="IPR004839">
    <property type="entry name" value="Aminotransferase_I/II_large"/>
</dbReference>
<keyword evidence="5 6" id="KW-0663">Pyridoxal phosphate</keyword>
<evidence type="ECO:0000256" key="2">
    <source>
        <dbReference type="ARBA" id="ARBA00011738"/>
    </source>
</evidence>
<dbReference type="OrthoDB" id="9809616at2"/>
<organism evidence="8 9">
    <name type="scientific">Mycobacterium attenuatum</name>
    <dbReference type="NCBI Taxonomy" id="2341086"/>
    <lineage>
        <taxon>Bacteria</taxon>
        <taxon>Bacillati</taxon>
        <taxon>Actinomycetota</taxon>
        <taxon>Actinomycetes</taxon>
        <taxon>Mycobacteriales</taxon>
        <taxon>Mycobacteriaceae</taxon>
        <taxon>Mycobacterium</taxon>
    </lineage>
</organism>
<dbReference type="InterPro" id="IPR015421">
    <property type="entry name" value="PyrdxlP-dep_Trfase_major"/>
</dbReference>
<dbReference type="Gene3D" id="3.40.640.10">
    <property type="entry name" value="Type I PLP-dependent aspartate aminotransferase-like (Major domain)"/>
    <property type="match status" value="1"/>
</dbReference>
<keyword evidence="4 6" id="KW-0808">Transferase</keyword>
<dbReference type="GO" id="GO:0030170">
    <property type="term" value="F:pyridoxal phosphate binding"/>
    <property type="evidence" value="ECO:0007669"/>
    <property type="project" value="UniProtKB-UniRule"/>
</dbReference>
<reference evidence="8 9" key="1">
    <citation type="submission" date="2018-09" db="EMBL/GenBank/DDBJ databases">
        <authorList>
            <person name="Tagini F."/>
        </authorList>
    </citation>
    <scope>NUCLEOTIDE SEQUENCE [LARGE SCALE GENOMIC DNA]</scope>
    <source>
        <strain evidence="8 9">MK136</strain>
    </source>
</reference>
<dbReference type="InterPro" id="IPR015422">
    <property type="entry name" value="PyrdxlP-dep_Trfase_small"/>
</dbReference>
<evidence type="ECO:0000256" key="1">
    <source>
        <dbReference type="ARBA" id="ARBA00001933"/>
    </source>
</evidence>
<dbReference type="InterPro" id="IPR005861">
    <property type="entry name" value="HisP_aminotrans"/>
</dbReference>
<dbReference type="InterPro" id="IPR050106">
    <property type="entry name" value="HistidinolP_aminotransfase"/>
</dbReference>
<dbReference type="EC" id="2.6.1.57" evidence="6"/>
<dbReference type="PROSITE" id="PS00599">
    <property type="entry name" value="AA_TRANSFER_CLASS_2"/>
    <property type="match status" value="1"/>
</dbReference>
<evidence type="ECO:0000256" key="4">
    <source>
        <dbReference type="ARBA" id="ARBA00022679"/>
    </source>
</evidence>
<dbReference type="Proteomes" id="UP000273307">
    <property type="component" value="Unassembled WGS sequence"/>
</dbReference>
<comment type="cofactor">
    <cofactor evidence="1 6">
        <name>pyridoxal 5'-phosphate</name>
        <dbReference type="ChEBI" id="CHEBI:597326"/>
    </cofactor>
</comment>
<proteinExistence type="inferred from homology"/>
<dbReference type="Gene3D" id="3.90.1150.10">
    <property type="entry name" value="Aspartate Aminotransferase, domain 1"/>
    <property type="match status" value="1"/>
</dbReference>
<evidence type="ECO:0000259" key="7">
    <source>
        <dbReference type="Pfam" id="PF00155"/>
    </source>
</evidence>
<feature type="domain" description="Aminotransferase class I/classII large" evidence="7">
    <location>
        <begin position="25"/>
        <end position="341"/>
    </location>
</feature>
<accession>A0A498QHK4</accession>
<evidence type="ECO:0000256" key="6">
    <source>
        <dbReference type="HAMAP-Rule" id="MF_01513"/>
    </source>
</evidence>
<keyword evidence="3 6" id="KW-0032">Aminotransferase</keyword>
<evidence type="ECO:0000313" key="9">
    <source>
        <dbReference type="Proteomes" id="UP000273307"/>
    </source>
</evidence>
<dbReference type="SUPFAM" id="SSF53383">
    <property type="entry name" value="PLP-dependent transferases"/>
    <property type="match status" value="1"/>
</dbReference>
<dbReference type="Pfam" id="PF00155">
    <property type="entry name" value="Aminotran_1_2"/>
    <property type="match status" value="1"/>
</dbReference>
<dbReference type="GO" id="GO:0008793">
    <property type="term" value="F:aromatic-amino-acid transaminase activity"/>
    <property type="evidence" value="ECO:0007669"/>
    <property type="project" value="UniProtKB-UniRule"/>
</dbReference>
<dbReference type="GO" id="GO:0004400">
    <property type="term" value="F:histidinol-phosphate transaminase activity"/>
    <property type="evidence" value="ECO:0007669"/>
    <property type="project" value="InterPro"/>
</dbReference>
<dbReference type="InterPro" id="IPR015424">
    <property type="entry name" value="PyrdxlP-dep_Trfase"/>
</dbReference>
<comment type="similarity">
    <text evidence="6">Belongs to the class-II pyridoxal-phosphate-dependent aminotransferase family.</text>
</comment>
<dbReference type="InterPro" id="IPR001917">
    <property type="entry name" value="Aminotrans_II_pyridoxalP_BS"/>
</dbReference>